<protein>
    <recommendedName>
        <fullName evidence="1">MULE transposase domain-containing protein</fullName>
    </recommendedName>
</protein>
<name>A0A9R1WSW7_LACSA</name>
<dbReference type="EMBL" id="NBSK02000001">
    <property type="protein sequence ID" value="KAJ0228146.1"/>
    <property type="molecule type" value="Genomic_DNA"/>
</dbReference>
<reference evidence="2 3" key="1">
    <citation type="journal article" date="2017" name="Nat. Commun.">
        <title>Genome assembly with in vitro proximity ligation data and whole-genome triplication in lettuce.</title>
        <authorList>
            <person name="Reyes-Chin-Wo S."/>
            <person name="Wang Z."/>
            <person name="Yang X."/>
            <person name="Kozik A."/>
            <person name="Arikit S."/>
            <person name="Song C."/>
            <person name="Xia L."/>
            <person name="Froenicke L."/>
            <person name="Lavelle D.O."/>
            <person name="Truco M.J."/>
            <person name="Xia R."/>
            <person name="Zhu S."/>
            <person name="Xu C."/>
            <person name="Xu H."/>
            <person name="Xu X."/>
            <person name="Cox K."/>
            <person name="Korf I."/>
            <person name="Meyers B.C."/>
            <person name="Michelmore R.W."/>
        </authorList>
    </citation>
    <scope>NUCLEOTIDE SEQUENCE [LARGE SCALE GENOMIC DNA]</scope>
    <source>
        <strain evidence="3">cv. Salinas</strain>
        <tissue evidence="2">Seedlings</tissue>
    </source>
</reference>
<accession>A0A9R1WSW7</accession>
<dbReference type="Pfam" id="PF10551">
    <property type="entry name" value="MULE"/>
    <property type="match status" value="1"/>
</dbReference>
<dbReference type="Proteomes" id="UP000235145">
    <property type="component" value="Unassembled WGS sequence"/>
</dbReference>
<organism evidence="2 3">
    <name type="scientific">Lactuca sativa</name>
    <name type="common">Garden lettuce</name>
    <dbReference type="NCBI Taxonomy" id="4236"/>
    <lineage>
        <taxon>Eukaryota</taxon>
        <taxon>Viridiplantae</taxon>
        <taxon>Streptophyta</taxon>
        <taxon>Embryophyta</taxon>
        <taxon>Tracheophyta</taxon>
        <taxon>Spermatophyta</taxon>
        <taxon>Magnoliopsida</taxon>
        <taxon>eudicotyledons</taxon>
        <taxon>Gunneridae</taxon>
        <taxon>Pentapetalae</taxon>
        <taxon>asterids</taxon>
        <taxon>campanulids</taxon>
        <taxon>Asterales</taxon>
        <taxon>Asteraceae</taxon>
        <taxon>Cichorioideae</taxon>
        <taxon>Cichorieae</taxon>
        <taxon>Lactucinae</taxon>
        <taxon>Lactuca</taxon>
    </lineage>
</organism>
<evidence type="ECO:0000313" key="2">
    <source>
        <dbReference type="EMBL" id="KAJ0228146.1"/>
    </source>
</evidence>
<gene>
    <name evidence="2" type="ORF">LSAT_V11C100043560</name>
</gene>
<dbReference type="AlphaFoldDB" id="A0A9R1WSW7"/>
<dbReference type="InterPro" id="IPR018289">
    <property type="entry name" value="MULE_transposase_dom"/>
</dbReference>
<dbReference type="PANTHER" id="PTHR47718">
    <property type="entry name" value="OS01G0519700 PROTEIN"/>
    <property type="match status" value="1"/>
</dbReference>
<keyword evidence="3" id="KW-1185">Reference proteome</keyword>
<comment type="caution">
    <text evidence="2">The sequence shown here is derived from an EMBL/GenBank/DDBJ whole genome shotgun (WGS) entry which is preliminary data.</text>
</comment>
<evidence type="ECO:0000259" key="1">
    <source>
        <dbReference type="Pfam" id="PF10551"/>
    </source>
</evidence>
<dbReference type="PANTHER" id="PTHR47718:SF17">
    <property type="entry name" value="PROTEIN FAR1-RELATED SEQUENCE 5-LIKE"/>
    <property type="match status" value="1"/>
</dbReference>
<proteinExistence type="predicted"/>
<sequence>MIFVPFTGLLSSESIESYSWLLYAFKKAFSKEPNVIVTDQDVAILQAVAAIFKNARHRLCMWHISQKFTNKFGSYIAKTDVLKKLIDLVWNETILKEYFESTWKKLMDEFHLNENNLFNEMYKMRDLWIASYFKECTFSGLMRTTSRFEAENYFYGLLSNSDLHLIEFSTHFDTALEGQRCIQRKNEHDSRYTKPD</sequence>
<evidence type="ECO:0000313" key="3">
    <source>
        <dbReference type="Proteomes" id="UP000235145"/>
    </source>
</evidence>
<feature type="domain" description="MULE transposase" evidence="1">
    <location>
        <begin position="7"/>
        <end position="67"/>
    </location>
</feature>